<dbReference type="HAMAP" id="MF_01629">
    <property type="entry name" value="PdxH"/>
    <property type="match status" value="1"/>
</dbReference>
<evidence type="ECO:0000256" key="6">
    <source>
        <dbReference type="ARBA" id="ARBA00023096"/>
    </source>
</evidence>
<gene>
    <name evidence="10" type="ORF">LCGC14_0880860</name>
</gene>
<evidence type="ECO:0000313" key="10">
    <source>
        <dbReference type="EMBL" id="KKN25818.1"/>
    </source>
</evidence>
<feature type="domain" description="Pyridoxine 5'-phosphate oxidase dimerisation C-terminal" evidence="9">
    <location>
        <begin position="171"/>
        <end position="211"/>
    </location>
</feature>
<accession>A0A0F9S8Z4</accession>
<dbReference type="InterPro" id="IPR011576">
    <property type="entry name" value="Pyridox_Oxase_N"/>
</dbReference>
<dbReference type="InterPro" id="IPR019740">
    <property type="entry name" value="Pyridox_Oxase_CS"/>
</dbReference>
<evidence type="ECO:0000256" key="1">
    <source>
        <dbReference type="ARBA" id="ARBA00001917"/>
    </source>
</evidence>
<feature type="domain" description="Pyridoxamine 5'-phosphate oxidase N-terminal" evidence="8">
    <location>
        <begin position="34"/>
        <end position="157"/>
    </location>
</feature>
<comment type="pathway">
    <text evidence="7">Cofactor metabolism.</text>
</comment>
<dbReference type="GO" id="GO:0010181">
    <property type="term" value="F:FMN binding"/>
    <property type="evidence" value="ECO:0007669"/>
    <property type="project" value="InterPro"/>
</dbReference>
<evidence type="ECO:0008006" key="11">
    <source>
        <dbReference type="Google" id="ProtNLM"/>
    </source>
</evidence>
<dbReference type="EMBL" id="LAZR01002769">
    <property type="protein sequence ID" value="KKN25818.1"/>
    <property type="molecule type" value="Genomic_DNA"/>
</dbReference>
<dbReference type="PIRSF" id="PIRSF000190">
    <property type="entry name" value="Pyd_amn-ph_oxd"/>
    <property type="match status" value="1"/>
</dbReference>
<evidence type="ECO:0000256" key="7">
    <source>
        <dbReference type="ARBA" id="ARBA00060587"/>
    </source>
</evidence>
<comment type="subunit">
    <text evidence="2">Homodimer.</text>
</comment>
<dbReference type="InterPro" id="IPR000659">
    <property type="entry name" value="Pyridox_Oxase"/>
</dbReference>
<dbReference type="InterPro" id="IPR012349">
    <property type="entry name" value="Split_barrel_FMN-bd"/>
</dbReference>
<keyword evidence="5" id="KW-0560">Oxidoreductase</keyword>
<dbReference type="Gene3D" id="2.30.110.10">
    <property type="entry name" value="Electron Transport, Fmn-binding Protein, Chain A"/>
    <property type="match status" value="1"/>
</dbReference>
<evidence type="ECO:0000259" key="9">
    <source>
        <dbReference type="Pfam" id="PF10590"/>
    </source>
</evidence>
<sequence length="211" mass="24488">MDIGDMRRDFESEGLDREALSSDPVRQFETWFSDAREASILEPNAMSLATTGADNMPDIRTVLLKYFDERGFVFYTNYGSRKAHEIEQNPRAALLFPWIGLNRQVRIQGRVEKISKTESLKYFASRPRGSQIGAWVSEQSKAITSRGLLEQKVAEIKRKFGEGDVPLPGFWGGYRVVPERIEFWQGRPSRLHDRFEYVKESDDWHIQRLQP</sequence>
<dbReference type="PROSITE" id="PS01064">
    <property type="entry name" value="PYRIDOX_OXIDASE"/>
    <property type="match status" value="1"/>
</dbReference>
<evidence type="ECO:0000259" key="8">
    <source>
        <dbReference type="Pfam" id="PF01243"/>
    </source>
</evidence>
<name>A0A0F9S8Z4_9ZZZZ</name>
<dbReference type="InterPro" id="IPR019576">
    <property type="entry name" value="Pyridoxamine_oxidase_dimer_C"/>
</dbReference>
<dbReference type="SUPFAM" id="SSF50475">
    <property type="entry name" value="FMN-binding split barrel"/>
    <property type="match status" value="1"/>
</dbReference>
<evidence type="ECO:0000256" key="3">
    <source>
        <dbReference type="ARBA" id="ARBA00022630"/>
    </source>
</evidence>
<keyword evidence="3" id="KW-0285">Flavoprotein</keyword>
<dbReference type="PANTHER" id="PTHR10851:SF0">
    <property type="entry name" value="PYRIDOXINE-5'-PHOSPHATE OXIDASE"/>
    <property type="match status" value="1"/>
</dbReference>
<dbReference type="NCBIfam" id="TIGR00558">
    <property type="entry name" value="pdxH"/>
    <property type="match status" value="1"/>
</dbReference>
<comment type="caution">
    <text evidence="10">The sequence shown here is derived from an EMBL/GenBank/DDBJ whole genome shotgun (WGS) entry which is preliminary data.</text>
</comment>
<dbReference type="Pfam" id="PF01243">
    <property type="entry name" value="PNPOx_N"/>
    <property type="match status" value="1"/>
</dbReference>
<dbReference type="GO" id="GO:0008615">
    <property type="term" value="P:pyridoxine biosynthetic process"/>
    <property type="evidence" value="ECO:0007669"/>
    <property type="project" value="UniProtKB-KW"/>
</dbReference>
<dbReference type="NCBIfam" id="NF004231">
    <property type="entry name" value="PRK05679.1"/>
    <property type="match status" value="1"/>
</dbReference>
<dbReference type="FunFam" id="2.30.110.10:FF:000020">
    <property type="entry name" value="PNPO isoform 11"/>
    <property type="match status" value="1"/>
</dbReference>
<proteinExistence type="inferred from homology"/>
<dbReference type="Pfam" id="PF10590">
    <property type="entry name" value="PNP_phzG_C"/>
    <property type="match status" value="1"/>
</dbReference>
<dbReference type="AlphaFoldDB" id="A0A0F9S8Z4"/>
<dbReference type="GO" id="GO:0004733">
    <property type="term" value="F:pyridoxamine phosphate oxidase activity"/>
    <property type="evidence" value="ECO:0007669"/>
    <property type="project" value="InterPro"/>
</dbReference>
<keyword evidence="4" id="KW-0288">FMN</keyword>
<evidence type="ECO:0000256" key="2">
    <source>
        <dbReference type="ARBA" id="ARBA00011738"/>
    </source>
</evidence>
<protein>
    <recommendedName>
        <fullName evidence="11">Pyridoxamine 5'-phosphate oxidase putative domain-containing protein</fullName>
    </recommendedName>
</protein>
<reference evidence="10" key="1">
    <citation type="journal article" date="2015" name="Nature">
        <title>Complex archaea that bridge the gap between prokaryotes and eukaryotes.</title>
        <authorList>
            <person name="Spang A."/>
            <person name="Saw J.H."/>
            <person name="Jorgensen S.L."/>
            <person name="Zaremba-Niedzwiedzka K."/>
            <person name="Martijn J."/>
            <person name="Lind A.E."/>
            <person name="van Eijk R."/>
            <person name="Schleper C."/>
            <person name="Guy L."/>
            <person name="Ettema T.J."/>
        </authorList>
    </citation>
    <scope>NUCLEOTIDE SEQUENCE</scope>
</reference>
<evidence type="ECO:0000256" key="5">
    <source>
        <dbReference type="ARBA" id="ARBA00023002"/>
    </source>
</evidence>
<evidence type="ECO:0000256" key="4">
    <source>
        <dbReference type="ARBA" id="ARBA00022643"/>
    </source>
</evidence>
<keyword evidence="6" id="KW-0664">Pyridoxine biosynthesis</keyword>
<organism evidence="10">
    <name type="scientific">marine sediment metagenome</name>
    <dbReference type="NCBI Taxonomy" id="412755"/>
    <lineage>
        <taxon>unclassified sequences</taxon>
        <taxon>metagenomes</taxon>
        <taxon>ecological metagenomes</taxon>
    </lineage>
</organism>
<dbReference type="PANTHER" id="PTHR10851">
    <property type="entry name" value="PYRIDOXINE-5-PHOSPHATE OXIDASE"/>
    <property type="match status" value="1"/>
</dbReference>
<comment type="cofactor">
    <cofactor evidence="1">
        <name>FMN</name>
        <dbReference type="ChEBI" id="CHEBI:58210"/>
    </cofactor>
</comment>